<reference evidence="7 8" key="1">
    <citation type="submission" date="2019-02" db="EMBL/GenBank/DDBJ databases">
        <title>Deep-cultivation of Planctomycetes and their phenomic and genomic characterization uncovers novel biology.</title>
        <authorList>
            <person name="Wiegand S."/>
            <person name="Jogler M."/>
            <person name="Boedeker C."/>
            <person name="Pinto D."/>
            <person name="Vollmers J."/>
            <person name="Rivas-Marin E."/>
            <person name="Kohn T."/>
            <person name="Peeters S.H."/>
            <person name="Heuer A."/>
            <person name="Rast P."/>
            <person name="Oberbeckmann S."/>
            <person name="Bunk B."/>
            <person name="Jeske O."/>
            <person name="Meyerdierks A."/>
            <person name="Storesund J.E."/>
            <person name="Kallscheuer N."/>
            <person name="Luecker S."/>
            <person name="Lage O.M."/>
            <person name="Pohl T."/>
            <person name="Merkel B.J."/>
            <person name="Hornburger P."/>
            <person name="Mueller R.-W."/>
            <person name="Bruemmer F."/>
            <person name="Labrenz M."/>
            <person name="Spormann A.M."/>
            <person name="Op den Camp H."/>
            <person name="Overmann J."/>
            <person name="Amann R."/>
            <person name="Jetten M.S.M."/>
            <person name="Mascher T."/>
            <person name="Medema M.H."/>
            <person name="Devos D.P."/>
            <person name="Kaster A.-K."/>
            <person name="Ovreas L."/>
            <person name="Rohde M."/>
            <person name="Galperin M.Y."/>
            <person name="Jogler C."/>
        </authorList>
    </citation>
    <scope>NUCLEOTIDE SEQUENCE [LARGE SCALE GENOMIC DNA]</scope>
    <source>
        <strain evidence="7 8">Pan44</strain>
    </source>
</reference>
<dbReference type="PROSITE" id="PS00149">
    <property type="entry name" value="SULFATASE_2"/>
    <property type="match status" value="1"/>
</dbReference>
<dbReference type="FunCoup" id="A0A517SAW8">
    <property type="interactions" value="68"/>
</dbReference>
<dbReference type="Gene3D" id="3.30.1120.10">
    <property type="match status" value="1"/>
</dbReference>
<dbReference type="RefSeq" id="WP_145028326.1">
    <property type="nucleotide sequence ID" value="NZ_CP036271.1"/>
</dbReference>
<organism evidence="7 8">
    <name type="scientific">Caulifigura coniformis</name>
    <dbReference type="NCBI Taxonomy" id="2527983"/>
    <lineage>
        <taxon>Bacteria</taxon>
        <taxon>Pseudomonadati</taxon>
        <taxon>Planctomycetota</taxon>
        <taxon>Planctomycetia</taxon>
        <taxon>Planctomycetales</taxon>
        <taxon>Planctomycetaceae</taxon>
        <taxon>Caulifigura</taxon>
    </lineage>
</organism>
<feature type="domain" description="Sulfatase N-terminal" evidence="6">
    <location>
        <begin position="28"/>
        <end position="376"/>
    </location>
</feature>
<dbReference type="Gene3D" id="3.40.720.10">
    <property type="entry name" value="Alkaline Phosphatase, subunit A"/>
    <property type="match status" value="1"/>
</dbReference>
<keyword evidence="8" id="KW-1185">Reference proteome</keyword>
<name>A0A517SAW8_9PLAN</name>
<dbReference type="Proteomes" id="UP000315700">
    <property type="component" value="Chromosome"/>
</dbReference>
<proteinExistence type="inferred from homology"/>
<protein>
    <submittedName>
        <fullName evidence="7">Arylsulfatase</fullName>
        <ecNumber evidence="7">3.1.6.1</ecNumber>
    </submittedName>
</protein>
<dbReference type="PANTHER" id="PTHR42693:SF53">
    <property type="entry name" value="ENDO-4-O-SULFATASE"/>
    <property type="match status" value="1"/>
</dbReference>
<dbReference type="EC" id="3.1.6.1" evidence="7"/>
<dbReference type="AlphaFoldDB" id="A0A517SAW8"/>
<evidence type="ECO:0000259" key="6">
    <source>
        <dbReference type="Pfam" id="PF00884"/>
    </source>
</evidence>
<dbReference type="SUPFAM" id="SSF53649">
    <property type="entry name" value="Alkaline phosphatase-like"/>
    <property type="match status" value="1"/>
</dbReference>
<evidence type="ECO:0000256" key="3">
    <source>
        <dbReference type="ARBA" id="ARBA00022801"/>
    </source>
</evidence>
<sequence precursor="true">MRSHQAAQAVGLCFLLVGSASAAEQVRPNIVLIIADDLGRGEPGCYGGDLPTPNIDSLAAAGIRFNAGYVTAPFCAASRAALLTGRYQNRYGFEFNPIGAANADPEVGLPLYETTLPDLLRLAGYSTALIGKWHLGGTAAFHPQRRGFDEFFGFLHEGHTYVPSPFEGHVTWLRRRRLPDGGVGRWTSPDGRMIWSTHLNSFEPDYDADNPILRSSQPVDERENLTDAFTREAERFLERNRSQPFFLCLSYNAVHSPIQARSDDLGKFAHIEDIHRRLFASMLSHLDDGIGRVVHKLRELGIEENTLVVFLSDNGGPTRELTSSNHPFRGQKGQLFEGGIRVPMIMKWPARYPKGRVEERMVSALDLLPTATAAAGLTGLQGLDGVDLTPALSTDSTDEIHAGHYWRVGESAAYRAGDWKILCRFHEAGLPVWELFNLKDDPAESTNLAAKNPEQVDRLERAWRVLNNRMIPPNWLQGGRRTTQDERDAARHLFNAPQRMIP</sequence>
<dbReference type="Pfam" id="PF00884">
    <property type="entry name" value="Sulfatase"/>
    <property type="match status" value="1"/>
</dbReference>
<dbReference type="InterPro" id="IPR024607">
    <property type="entry name" value="Sulfatase_CS"/>
</dbReference>
<gene>
    <name evidence="7" type="primary">atsA_9</name>
    <name evidence="7" type="ORF">Pan44_12780</name>
</gene>
<keyword evidence="3 7" id="KW-0378">Hydrolase</keyword>
<dbReference type="GO" id="GO:0004065">
    <property type="term" value="F:arylsulfatase activity"/>
    <property type="evidence" value="ECO:0007669"/>
    <property type="project" value="UniProtKB-EC"/>
</dbReference>
<feature type="chain" id="PRO_5022017377" evidence="5">
    <location>
        <begin position="23"/>
        <end position="502"/>
    </location>
</feature>
<evidence type="ECO:0000256" key="4">
    <source>
        <dbReference type="ARBA" id="ARBA00022837"/>
    </source>
</evidence>
<evidence type="ECO:0000256" key="1">
    <source>
        <dbReference type="ARBA" id="ARBA00008779"/>
    </source>
</evidence>
<keyword evidence="5" id="KW-0732">Signal</keyword>
<evidence type="ECO:0000313" key="8">
    <source>
        <dbReference type="Proteomes" id="UP000315700"/>
    </source>
</evidence>
<dbReference type="OrthoDB" id="9783154at2"/>
<dbReference type="InParanoid" id="A0A517SAW8"/>
<evidence type="ECO:0000313" key="7">
    <source>
        <dbReference type="EMBL" id="QDT53262.1"/>
    </source>
</evidence>
<keyword evidence="4" id="KW-0106">Calcium</keyword>
<dbReference type="InterPro" id="IPR000917">
    <property type="entry name" value="Sulfatase_N"/>
</dbReference>
<dbReference type="KEGG" id="ccos:Pan44_12780"/>
<keyword evidence="2" id="KW-0479">Metal-binding</keyword>
<dbReference type="PANTHER" id="PTHR42693">
    <property type="entry name" value="ARYLSULFATASE FAMILY MEMBER"/>
    <property type="match status" value="1"/>
</dbReference>
<accession>A0A517SAW8</accession>
<evidence type="ECO:0000256" key="2">
    <source>
        <dbReference type="ARBA" id="ARBA00022723"/>
    </source>
</evidence>
<dbReference type="InterPro" id="IPR017850">
    <property type="entry name" value="Alkaline_phosphatase_core_sf"/>
</dbReference>
<feature type="signal peptide" evidence="5">
    <location>
        <begin position="1"/>
        <end position="22"/>
    </location>
</feature>
<dbReference type="GO" id="GO:0046872">
    <property type="term" value="F:metal ion binding"/>
    <property type="evidence" value="ECO:0007669"/>
    <property type="project" value="UniProtKB-KW"/>
</dbReference>
<comment type="similarity">
    <text evidence="1">Belongs to the sulfatase family.</text>
</comment>
<evidence type="ECO:0000256" key="5">
    <source>
        <dbReference type="SAM" id="SignalP"/>
    </source>
</evidence>
<dbReference type="InterPro" id="IPR050738">
    <property type="entry name" value="Sulfatase"/>
</dbReference>
<dbReference type="EMBL" id="CP036271">
    <property type="protein sequence ID" value="QDT53262.1"/>
    <property type="molecule type" value="Genomic_DNA"/>
</dbReference>